<dbReference type="OrthoDB" id="3993941at2759"/>
<gene>
    <name evidence="2" type="ORF">PICMEDRAFT_18294</name>
</gene>
<organism evidence="2 3">
    <name type="scientific">Pichia membranifaciens NRRL Y-2026</name>
    <dbReference type="NCBI Taxonomy" id="763406"/>
    <lineage>
        <taxon>Eukaryota</taxon>
        <taxon>Fungi</taxon>
        <taxon>Dikarya</taxon>
        <taxon>Ascomycota</taxon>
        <taxon>Saccharomycotina</taxon>
        <taxon>Pichiomycetes</taxon>
        <taxon>Pichiales</taxon>
        <taxon>Pichiaceae</taxon>
        <taxon>Pichia</taxon>
    </lineage>
</organism>
<protein>
    <submittedName>
        <fullName evidence="2">Uncharacterized protein</fullName>
    </submittedName>
</protein>
<dbReference type="STRING" id="763406.A0A1E3NE24"/>
<accession>A0A1E3NE24</accession>
<dbReference type="EMBL" id="KV454007">
    <property type="protein sequence ID" value="ODQ44380.1"/>
    <property type="molecule type" value="Genomic_DNA"/>
</dbReference>
<name>A0A1E3NE24_9ASCO</name>
<dbReference type="RefSeq" id="XP_019015493.1">
    <property type="nucleotide sequence ID" value="XM_019161935.1"/>
</dbReference>
<sequence>MATWMAGAQPRVVRRSGRNTSRYKNIHTENVLTEKLMMTSDSTFELSPQLESGQNAGILKRAPGVDADTDETDVRGSKLWPTLSSMLQYLAVDPKEESPLGEVAAVQIANTTDHAFIPMLPIHNDPVQFLKNQENMLLHDRLPRLIELHSRYLQSGDKHLASARREIVLSIQELNQNYEALSEIYLSEKYSKLGKYETFIDWINKKSSVKEKITDITKNSNEGQTYKSLLLKSNQVTDKINKLEQELKNLKNQKKLISHQLLETKSLLEIKLNIHSDELEALDQKEKVEIDLMFKENQIRSNKLSDVEVSDNLKSQINSLDMLIDSSSGMQSKFEQSQAYLSDIFDTLEKMESSIKVFIEEMKTDQLEPLLISNREYLLERLSQSKTLHLSDVEVIIANELKAIEKALSILNIEIPEVAASKENDHTADVNSLNISGDSTEYYPNINSLDNVSLVSSNKQSLQINNKQKQLSISPPATFVNMTPTLATTATTANATKLGLGQISSKSSKYDNLVKGFKYSKGGKAE</sequence>
<evidence type="ECO:0000256" key="1">
    <source>
        <dbReference type="SAM" id="Coils"/>
    </source>
</evidence>
<dbReference type="GeneID" id="30178622"/>
<dbReference type="AlphaFoldDB" id="A0A1E3NE24"/>
<proteinExistence type="predicted"/>
<evidence type="ECO:0000313" key="2">
    <source>
        <dbReference type="EMBL" id="ODQ44380.1"/>
    </source>
</evidence>
<keyword evidence="3" id="KW-1185">Reference proteome</keyword>
<reference evidence="2 3" key="1">
    <citation type="journal article" date="2016" name="Proc. Natl. Acad. Sci. U.S.A.">
        <title>Comparative genomics of biotechnologically important yeasts.</title>
        <authorList>
            <person name="Riley R."/>
            <person name="Haridas S."/>
            <person name="Wolfe K.H."/>
            <person name="Lopes M.R."/>
            <person name="Hittinger C.T."/>
            <person name="Goeker M."/>
            <person name="Salamov A.A."/>
            <person name="Wisecaver J.H."/>
            <person name="Long T.M."/>
            <person name="Calvey C.H."/>
            <person name="Aerts A.L."/>
            <person name="Barry K.W."/>
            <person name="Choi C."/>
            <person name="Clum A."/>
            <person name="Coughlan A.Y."/>
            <person name="Deshpande S."/>
            <person name="Douglass A.P."/>
            <person name="Hanson S.J."/>
            <person name="Klenk H.-P."/>
            <person name="LaButti K.M."/>
            <person name="Lapidus A."/>
            <person name="Lindquist E.A."/>
            <person name="Lipzen A.M."/>
            <person name="Meier-Kolthoff J.P."/>
            <person name="Ohm R.A."/>
            <person name="Otillar R.P."/>
            <person name="Pangilinan J.L."/>
            <person name="Peng Y."/>
            <person name="Rokas A."/>
            <person name="Rosa C.A."/>
            <person name="Scheuner C."/>
            <person name="Sibirny A.A."/>
            <person name="Slot J.C."/>
            <person name="Stielow J.B."/>
            <person name="Sun H."/>
            <person name="Kurtzman C.P."/>
            <person name="Blackwell M."/>
            <person name="Grigoriev I.V."/>
            <person name="Jeffries T.W."/>
        </authorList>
    </citation>
    <scope>NUCLEOTIDE SEQUENCE [LARGE SCALE GENOMIC DNA]</scope>
    <source>
        <strain evidence="2 3">NRRL Y-2026</strain>
    </source>
</reference>
<evidence type="ECO:0000313" key="3">
    <source>
        <dbReference type="Proteomes" id="UP000094455"/>
    </source>
</evidence>
<feature type="coiled-coil region" evidence="1">
    <location>
        <begin position="226"/>
        <end position="285"/>
    </location>
</feature>
<keyword evidence="1" id="KW-0175">Coiled coil</keyword>
<dbReference type="Proteomes" id="UP000094455">
    <property type="component" value="Unassembled WGS sequence"/>
</dbReference>